<organism evidence="1">
    <name type="scientific">Anguilla anguilla</name>
    <name type="common">European freshwater eel</name>
    <name type="synonym">Muraena anguilla</name>
    <dbReference type="NCBI Taxonomy" id="7936"/>
    <lineage>
        <taxon>Eukaryota</taxon>
        <taxon>Metazoa</taxon>
        <taxon>Chordata</taxon>
        <taxon>Craniata</taxon>
        <taxon>Vertebrata</taxon>
        <taxon>Euteleostomi</taxon>
        <taxon>Actinopterygii</taxon>
        <taxon>Neopterygii</taxon>
        <taxon>Teleostei</taxon>
        <taxon>Anguilliformes</taxon>
        <taxon>Anguillidae</taxon>
        <taxon>Anguilla</taxon>
    </lineage>
</organism>
<sequence length="33" mass="3596">MSGIGCLSAGRQHPHQRIRLVFSRTKTSSLPSS</sequence>
<reference evidence="1" key="2">
    <citation type="journal article" date="2015" name="Fish Shellfish Immunol.">
        <title>Early steps in the European eel (Anguilla anguilla)-Vibrio vulnificus interaction in the gills: Role of the RtxA13 toxin.</title>
        <authorList>
            <person name="Callol A."/>
            <person name="Pajuelo D."/>
            <person name="Ebbesson L."/>
            <person name="Teles M."/>
            <person name="MacKenzie S."/>
            <person name="Amaro C."/>
        </authorList>
    </citation>
    <scope>NUCLEOTIDE SEQUENCE</scope>
</reference>
<dbReference type="AlphaFoldDB" id="A0A0E9RKY6"/>
<accession>A0A0E9RKY6</accession>
<proteinExistence type="predicted"/>
<name>A0A0E9RKY6_ANGAN</name>
<protein>
    <submittedName>
        <fullName evidence="1">Uncharacterized protein</fullName>
    </submittedName>
</protein>
<reference evidence="1" key="1">
    <citation type="submission" date="2014-11" db="EMBL/GenBank/DDBJ databases">
        <authorList>
            <person name="Amaro Gonzalez C."/>
        </authorList>
    </citation>
    <scope>NUCLEOTIDE SEQUENCE</scope>
</reference>
<evidence type="ECO:0000313" key="1">
    <source>
        <dbReference type="EMBL" id="JAH29013.1"/>
    </source>
</evidence>
<dbReference type="EMBL" id="GBXM01079564">
    <property type="protein sequence ID" value="JAH29013.1"/>
    <property type="molecule type" value="Transcribed_RNA"/>
</dbReference>